<dbReference type="Gene3D" id="3.40.50.2300">
    <property type="match status" value="1"/>
</dbReference>
<accession>A0A512DVN2</accession>
<dbReference type="Pfam" id="PF00072">
    <property type="entry name" value="Response_reg"/>
    <property type="match status" value="1"/>
</dbReference>
<dbReference type="InterPro" id="IPR011006">
    <property type="entry name" value="CheY-like_superfamily"/>
</dbReference>
<evidence type="ECO:0000313" key="4">
    <source>
        <dbReference type="EMBL" id="GEO40525.1"/>
    </source>
</evidence>
<dbReference type="Proteomes" id="UP000321523">
    <property type="component" value="Unassembled WGS sequence"/>
</dbReference>
<comment type="caution">
    <text evidence="4">The sequence shown here is derived from an EMBL/GenBank/DDBJ whole genome shotgun (WGS) entry which is preliminary data.</text>
</comment>
<dbReference type="InterPro" id="IPR050595">
    <property type="entry name" value="Bact_response_regulator"/>
</dbReference>
<organism evidence="4 5">
    <name type="scientific">Skermanella aerolata</name>
    <dbReference type="NCBI Taxonomy" id="393310"/>
    <lineage>
        <taxon>Bacteria</taxon>
        <taxon>Pseudomonadati</taxon>
        <taxon>Pseudomonadota</taxon>
        <taxon>Alphaproteobacteria</taxon>
        <taxon>Rhodospirillales</taxon>
        <taxon>Azospirillaceae</taxon>
        <taxon>Skermanella</taxon>
    </lineage>
</organism>
<keyword evidence="5" id="KW-1185">Reference proteome</keyword>
<dbReference type="AlphaFoldDB" id="A0A512DVN2"/>
<evidence type="ECO:0000313" key="5">
    <source>
        <dbReference type="Proteomes" id="UP000321523"/>
    </source>
</evidence>
<evidence type="ECO:0000259" key="3">
    <source>
        <dbReference type="PROSITE" id="PS50110"/>
    </source>
</evidence>
<dbReference type="EMBL" id="BJYZ01000022">
    <property type="protein sequence ID" value="GEO40525.1"/>
    <property type="molecule type" value="Genomic_DNA"/>
</dbReference>
<dbReference type="RefSeq" id="WP_052831454.1">
    <property type="nucleotide sequence ID" value="NZ_BJYZ01000022.1"/>
</dbReference>
<sequence>MPDNPLIAIVDDDEAVRTATASLLRSFGYRTHVFASATEFLASGMDRQAACLITDVRMPGMDGMELQQVLIAQNCTIPILFMSAYSSDTVRQRVLAAGAVCLLEKPFDSEVIVRHLRDALKPPAAPSD</sequence>
<dbReference type="PANTHER" id="PTHR44591:SF25">
    <property type="entry name" value="CHEMOTAXIS TWO-COMPONENT RESPONSE REGULATOR"/>
    <property type="match status" value="1"/>
</dbReference>
<proteinExistence type="predicted"/>
<keyword evidence="1 2" id="KW-0597">Phosphoprotein</keyword>
<feature type="domain" description="Response regulatory" evidence="3">
    <location>
        <begin position="6"/>
        <end position="120"/>
    </location>
</feature>
<evidence type="ECO:0000256" key="2">
    <source>
        <dbReference type="PROSITE-ProRule" id="PRU00169"/>
    </source>
</evidence>
<dbReference type="PANTHER" id="PTHR44591">
    <property type="entry name" value="STRESS RESPONSE REGULATOR PROTEIN 1"/>
    <property type="match status" value="1"/>
</dbReference>
<gene>
    <name evidence="4" type="ORF">SAE02_46730</name>
</gene>
<dbReference type="SUPFAM" id="SSF52172">
    <property type="entry name" value="CheY-like"/>
    <property type="match status" value="1"/>
</dbReference>
<feature type="modified residue" description="4-aspartylphosphate" evidence="2">
    <location>
        <position position="55"/>
    </location>
</feature>
<evidence type="ECO:0000256" key="1">
    <source>
        <dbReference type="ARBA" id="ARBA00022553"/>
    </source>
</evidence>
<name>A0A512DVN2_9PROT</name>
<dbReference type="OrthoDB" id="9782655at2"/>
<dbReference type="SMART" id="SM00448">
    <property type="entry name" value="REC"/>
    <property type="match status" value="1"/>
</dbReference>
<reference evidence="4 5" key="1">
    <citation type="submission" date="2019-07" db="EMBL/GenBank/DDBJ databases">
        <title>Whole genome shotgun sequence of Skermanella aerolata NBRC 106429.</title>
        <authorList>
            <person name="Hosoyama A."/>
            <person name="Uohara A."/>
            <person name="Ohji S."/>
            <person name="Ichikawa N."/>
        </authorList>
    </citation>
    <scope>NUCLEOTIDE SEQUENCE [LARGE SCALE GENOMIC DNA]</scope>
    <source>
        <strain evidence="4 5">NBRC 106429</strain>
    </source>
</reference>
<dbReference type="InterPro" id="IPR001789">
    <property type="entry name" value="Sig_transdc_resp-reg_receiver"/>
</dbReference>
<dbReference type="PROSITE" id="PS50110">
    <property type="entry name" value="RESPONSE_REGULATORY"/>
    <property type="match status" value="1"/>
</dbReference>
<protein>
    <submittedName>
        <fullName evidence="4">Response regulator</fullName>
    </submittedName>
</protein>
<dbReference type="GO" id="GO:0000160">
    <property type="term" value="P:phosphorelay signal transduction system"/>
    <property type="evidence" value="ECO:0007669"/>
    <property type="project" value="InterPro"/>
</dbReference>